<evidence type="ECO:0000313" key="2">
    <source>
        <dbReference type="EMBL" id="PSL42722.1"/>
    </source>
</evidence>
<keyword evidence="3" id="KW-1185">Reference proteome</keyword>
<dbReference type="EMBL" id="PYAV01000013">
    <property type="protein sequence ID" value="PSL42722.1"/>
    <property type="molecule type" value="Genomic_DNA"/>
</dbReference>
<gene>
    <name evidence="2" type="ORF">B0H94_1138</name>
</gene>
<dbReference type="InterPro" id="IPR058355">
    <property type="entry name" value="DUF8042"/>
</dbReference>
<dbReference type="RefSeq" id="WP_106589538.1">
    <property type="nucleotide sequence ID" value="NZ_PYAV01000013.1"/>
</dbReference>
<proteinExistence type="predicted"/>
<organism evidence="2 3">
    <name type="scientific">Salsuginibacillus halophilus</name>
    <dbReference type="NCBI Taxonomy" id="517424"/>
    <lineage>
        <taxon>Bacteria</taxon>
        <taxon>Bacillati</taxon>
        <taxon>Bacillota</taxon>
        <taxon>Bacilli</taxon>
        <taxon>Bacillales</taxon>
        <taxon>Bacillaceae</taxon>
        <taxon>Salsuginibacillus</taxon>
    </lineage>
</organism>
<protein>
    <recommendedName>
        <fullName evidence="1">DUF8042 domain-containing protein</fullName>
    </recommendedName>
</protein>
<dbReference type="AlphaFoldDB" id="A0A2P8H925"/>
<accession>A0A2P8H925</accession>
<reference evidence="2 3" key="1">
    <citation type="submission" date="2018-03" db="EMBL/GenBank/DDBJ databases">
        <title>Genomic Encyclopedia of Type Strains, Phase III (KMG-III): the genomes of soil and plant-associated and newly described type strains.</title>
        <authorList>
            <person name="Whitman W."/>
        </authorList>
    </citation>
    <scope>NUCLEOTIDE SEQUENCE [LARGE SCALE GENOMIC DNA]</scope>
    <source>
        <strain evidence="2 3">CGMCC 1.07653</strain>
    </source>
</reference>
<name>A0A2P8H925_9BACI</name>
<comment type="caution">
    <text evidence="2">The sequence shown here is derived from an EMBL/GenBank/DDBJ whole genome shotgun (WGS) entry which is preliminary data.</text>
</comment>
<dbReference type="OrthoDB" id="2966397at2"/>
<evidence type="ECO:0000259" key="1">
    <source>
        <dbReference type="Pfam" id="PF26154"/>
    </source>
</evidence>
<dbReference type="Proteomes" id="UP000242310">
    <property type="component" value="Unassembled WGS sequence"/>
</dbReference>
<dbReference type="Pfam" id="PF26154">
    <property type="entry name" value="DUF8042"/>
    <property type="match status" value="1"/>
</dbReference>
<feature type="domain" description="DUF8042" evidence="1">
    <location>
        <begin position="7"/>
        <end position="121"/>
    </location>
</feature>
<sequence>MTQRLSEAEQNFLKRYVDWLETMEDGLTTVSTFYHEGFTAEGDRLLREMMEGFRPLGSSSMSVRTLFSEEEALRTLHRFEGAVNRAVAVEEAEGDEERFRLLREEVLPAFQGWKLRVVQKYQAADA</sequence>
<evidence type="ECO:0000313" key="3">
    <source>
        <dbReference type="Proteomes" id="UP000242310"/>
    </source>
</evidence>